<dbReference type="PROSITE" id="PS51257">
    <property type="entry name" value="PROKAR_LIPOPROTEIN"/>
    <property type="match status" value="1"/>
</dbReference>
<dbReference type="GO" id="GO:0005986">
    <property type="term" value="P:sucrose biosynthetic process"/>
    <property type="evidence" value="ECO:0007669"/>
    <property type="project" value="TreeGrafter"/>
</dbReference>
<dbReference type="Gene3D" id="3.40.190.80">
    <property type="match status" value="1"/>
</dbReference>
<keyword evidence="3 9" id="KW-0963">Cytoplasm</keyword>
<dbReference type="GO" id="GO:0006002">
    <property type="term" value="P:fructose 6-phosphate metabolic process"/>
    <property type="evidence" value="ECO:0007669"/>
    <property type="project" value="TreeGrafter"/>
</dbReference>
<protein>
    <recommendedName>
        <fullName evidence="9">Fructose-1,6-bisphosphatase class 1</fullName>
        <shortName evidence="9">FBPase class 1</shortName>
        <ecNumber evidence="9">3.1.3.11</ecNumber>
    </recommendedName>
    <alternativeName>
        <fullName evidence="9">D-fructose-1,6-bisphosphate 1-phosphohydrolase class 1</fullName>
    </alternativeName>
</protein>
<evidence type="ECO:0000256" key="3">
    <source>
        <dbReference type="ARBA" id="ARBA00022490"/>
    </source>
</evidence>
<dbReference type="STRING" id="443610.VE25_17115"/>
<keyword evidence="6 9" id="KW-0460">Magnesium</keyword>
<dbReference type="InterPro" id="IPR033391">
    <property type="entry name" value="FBPase_N"/>
</dbReference>
<evidence type="ECO:0000256" key="5">
    <source>
        <dbReference type="ARBA" id="ARBA00022801"/>
    </source>
</evidence>
<dbReference type="Pfam" id="PF00316">
    <property type="entry name" value="FBPase"/>
    <property type="match status" value="1"/>
</dbReference>
<evidence type="ECO:0000256" key="7">
    <source>
        <dbReference type="ARBA" id="ARBA00023277"/>
    </source>
</evidence>
<comment type="similarity">
    <text evidence="2 9 10">Belongs to the FBPase class 1 family.</text>
</comment>
<keyword evidence="4 9" id="KW-0479">Metal-binding</keyword>
<evidence type="ECO:0000256" key="6">
    <source>
        <dbReference type="ARBA" id="ARBA00022842"/>
    </source>
</evidence>
<gene>
    <name evidence="9" type="primary">fbp</name>
    <name evidence="13" type="ORF">VE25_17115</name>
</gene>
<keyword evidence="7 9" id="KW-0119">Carbohydrate metabolism</keyword>
<dbReference type="InterPro" id="IPR044015">
    <property type="entry name" value="FBPase_C_dom"/>
</dbReference>
<dbReference type="GO" id="GO:0042132">
    <property type="term" value="F:fructose 1,6-bisphosphate 1-phosphatase activity"/>
    <property type="evidence" value="ECO:0007669"/>
    <property type="project" value="UniProtKB-UniRule"/>
</dbReference>
<feature type="binding site" evidence="9">
    <location>
        <begin position="113"/>
        <end position="116"/>
    </location>
    <ligand>
        <name>substrate</name>
    </ligand>
</feature>
<dbReference type="AlphaFoldDB" id="A0A0F5FP03"/>
<dbReference type="GO" id="GO:0006000">
    <property type="term" value="P:fructose metabolic process"/>
    <property type="evidence" value="ECO:0007669"/>
    <property type="project" value="TreeGrafter"/>
</dbReference>
<dbReference type="EC" id="3.1.3.11" evidence="9"/>
<evidence type="ECO:0000259" key="11">
    <source>
        <dbReference type="Pfam" id="PF00316"/>
    </source>
</evidence>
<evidence type="ECO:0000256" key="10">
    <source>
        <dbReference type="RuleBase" id="RU000508"/>
    </source>
</evidence>
<feature type="domain" description="Fructose-1-6-bisphosphatase class I N-terminal" evidence="11">
    <location>
        <begin position="20"/>
        <end position="186"/>
    </location>
</feature>
<feature type="binding site" evidence="9">
    <location>
        <position position="201"/>
    </location>
    <ligand>
        <name>substrate</name>
    </ligand>
</feature>
<feature type="binding site" evidence="9">
    <location>
        <position position="112"/>
    </location>
    <ligand>
        <name>Mg(2+)</name>
        <dbReference type="ChEBI" id="CHEBI:18420"/>
        <label>1</label>
    </ligand>
</feature>
<evidence type="ECO:0000256" key="2">
    <source>
        <dbReference type="ARBA" id="ARBA00010941"/>
    </source>
</evidence>
<dbReference type="Gene3D" id="3.30.540.10">
    <property type="entry name" value="Fructose-1,6-Bisphosphatase, subunit A, domain 1"/>
    <property type="match status" value="1"/>
</dbReference>
<dbReference type="PATRIC" id="fig|443610.3.peg.1722"/>
<dbReference type="PIRSF" id="PIRSF500210">
    <property type="entry name" value="FBPtase"/>
    <property type="match status" value="1"/>
</dbReference>
<comment type="catalytic activity">
    <reaction evidence="1 9">
        <text>beta-D-fructose 1,6-bisphosphate + H2O = beta-D-fructose 6-phosphate + phosphate</text>
        <dbReference type="Rhea" id="RHEA:11064"/>
        <dbReference type="ChEBI" id="CHEBI:15377"/>
        <dbReference type="ChEBI" id="CHEBI:32966"/>
        <dbReference type="ChEBI" id="CHEBI:43474"/>
        <dbReference type="ChEBI" id="CHEBI:57634"/>
        <dbReference type="EC" id="3.1.3.11"/>
    </reaction>
</comment>
<comment type="caution">
    <text evidence="9">Lacks conserved residue(s) required for the propagation of feature annotation.</text>
</comment>
<comment type="pathway">
    <text evidence="8">Carbohydrate biosynthesis.</text>
</comment>
<reference evidence="13 14" key="1">
    <citation type="submission" date="2015-03" db="EMBL/GenBank/DDBJ databases">
        <authorList>
            <person name="Hassan Y.I."/>
            <person name="Lepp D."/>
            <person name="Li X.-Z."/>
            <person name="Zhou T."/>
        </authorList>
    </citation>
    <scope>NUCLEOTIDE SEQUENCE [LARGE SCALE GENOMIC DNA]</scope>
    <source>
        <strain evidence="13 14">BD-c194</strain>
    </source>
</reference>
<keyword evidence="5 9" id="KW-0378">Hydrolase</keyword>
<comment type="caution">
    <text evidence="13">The sequence shown here is derived from an EMBL/GenBank/DDBJ whole genome shotgun (WGS) entry which is preliminary data.</text>
</comment>
<dbReference type="PRINTS" id="PR00115">
    <property type="entry name" value="F16BPHPHTASE"/>
</dbReference>
<dbReference type="GO" id="GO:0005829">
    <property type="term" value="C:cytosol"/>
    <property type="evidence" value="ECO:0007669"/>
    <property type="project" value="TreeGrafter"/>
</dbReference>
<evidence type="ECO:0000259" key="12">
    <source>
        <dbReference type="Pfam" id="PF18913"/>
    </source>
</evidence>
<keyword evidence="14" id="KW-1185">Reference proteome</keyword>
<dbReference type="Pfam" id="PF18913">
    <property type="entry name" value="FBPase_C"/>
    <property type="match status" value="1"/>
</dbReference>
<dbReference type="InterPro" id="IPR028343">
    <property type="entry name" value="FBPtase"/>
</dbReference>
<dbReference type="HAMAP" id="MF_01855">
    <property type="entry name" value="FBPase_class1"/>
    <property type="match status" value="1"/>
</dbReference>
<dbReference type="GO" id="GO:0000287">
    <property type="term" value="F:magnesium ion binding"/>
    <property type="evidence" value="ECO:0007669"/>
    <property type="project" value="UniProtKB-UniRule"/>
</dbReference>
<comment type="subunit">
    <text evidence="9">Homotetramer.</text>
</comment>
<name>A0A0F5FP03_9HYPH</name>
<dbReference type="FunFam" id="3.40.190.80:FF:000011">
    <property type="entry name" value="Fructose-1,6-bisphosphatase class 1"/>
    <property type="match status" value="1"/>
</dbReference>
<evidence type="ECO:0000256" key="4">
    <source>
        <dbReference type="ARBA" id="ARBA00022723"/>
    </source>
</evidence>
<organism evidence="13 14">
    <name type="scientific">Devosia geojensis</name>
    <dbReference type="NCBI Taxonomy" id="443610"/>
    <lineage>
        <taxon>Bacteria</taxon>
        <taxon>Pseudomonadati</taxon>
        <taxon>Pseudomonadota</taxon>
        <taxon>Alphaproteobacteria</taxon>
        <taxon>Hyphomicrobiales</taxon>
        <taxon>Devosiaceae</taxon>
        <taxon>Devosia</taxon>
    </lineage>
</organism>
<evidence type="ECO:0000256" key="8">
    <source>
        <dbReference type="ARBA" id="ARBA00024331"/>
    </source>
</evidence>
<feature type="domain" description="Fructose-1-6-bisphosphatase class 1 C-terminal" evidence="12">
    <location>
        <begin position="191"/>
        <end position="324"/>
    </location>
</feature>
<dbReference type="SUPFAM" id="SSF56655">
    <property type="entry name" value="Carbohydrate phosphatase"/>
    <property type="match status" value="1"/>
</dbReference>
<dbReference type="PANTHER" id="PTHR11556:SF35">
    <property type="entry name" value="SEDOHEPTULOSE-1,7-BISPHOSPHATASE, CHLOROPLASTIC"/>
    <property type="match status" value="1"/>
</dbReference>
<accession>A0A0F5FP03</accession>
<feature type="binding site" evidence="9">
    <location>
        <position position="113"/>
    </location>
    <ligand>
        <name>Mg(2+)</name>
        <dbReference type="ChEBI" id="CHEBI:18420"/>
        <label>2</label>
    </ligand>
</feature>
<evidence type="ECO:0000256" key="1">
    <source>
        <dbReference type="ARBA" id="ARBA00001273"/>
    </source>
</evidence>
<sequence length="333" mass="35000">MNSRTTLSAWLDQGAAHDPALASVVASIAAACAEIAVVLRTAPIEGLSGLAGAVNVQGEDQKQLDVVSNDLFIKHLGENPAISILVSEELNQALQFEREAGAGRYMVACDPLDGSSNLDVNVTVGSIFSVLAVPPGADDAALLQPGTRQLAAGYAAYGNSTSLVLTFGKSVAVFTLDAKGEFILTRDGIAIPAASAEYAINAARERFWDEATRAYVAESVAGETGAAGKRYNMRWVGSMVADIHRILMRGGIFLYPLDSETAAKGGRLRLMYEANPMSLLVEAAGGRATTGRGRILEVQPTGIHQRVAVILGSAEEVERVERHYAATLADAGE</sequence>
<evidence type="ECO:0000313" key="13">
    <source>
        <dbReference type="EMBL" id="KKB10614.1"/>
    </source>
</evidence>
<dbReference type="CDD" id="cd00354">
    <property type="entry name" value="FBPase"/>
    <property type="match status" value="1"/>
</dbReference>
<evidence type="ECO:0000256" key="9">
    <source>
        <dbReference type="HAMAP-Rule" id="MF_01855"/>
    </source>
</evidence>
<dbReference type="NCBIfam" id="NF006779">
    <property type="entry name" value="PRK09293.1-3"/>
    <property type="match status" value="1"/>
</dbReference>
<comment type="subcellular location">
    <subcellularLocation>
        <location evidence="9">Cytoplasm</location>
    </subcellularLocation>
</comment>
<feature type="binding site" evidence="9">
    <location>
        <position position="88"/>
    </location>
    <ligand>
        <name>Mg(2+)</name>
        <dbReference type="ChEBI" id="CHEBI:18420"/>
        <label>1</label>
    </ligand>
</feature>
<dbReference type="GO" id="GO:0030388">
    <property type="term" value="P:fructose 1,6-bisphosphate metabolic process"/>
    <property type="evidence" value="ECO:0007669"/>
    <property type="project" value="TreeGrafter"/>
</dbReference>
<dbReference type="PIRSF" id="PIRSF000904">
    <property type="entry name" value="FBPtase_SBPase"/>
    <property type="match status" value="1"/>
</dbReference>
<feature type="binding site" evidence="9">
    <location>
        <position position="110"/>
    </location>
    <ligand>
        <name>Mg(2+)</name>
        <dbReference type="ChEBI" id="CHEBI:18420"/>
        <label>2</label>
    </ligand>
</feature>
<proteinExistence type="inferred from homology"/>
<dbReference type="Proteomes" id="UP000033632">
    <property type="component" value="Unassembled WGS sequence"/>
</dbReference>
<dbReference type="OrthoDB" id="9806756at2"/>
<dbReference type="GO" id="GO:0006094">
    <property type="term" value="P:gluconeogenesis"/>
    <property type="evidence" value="ECO:0007669"/>
    <property type="project" value="UniProtKB-UniRule"/>
</dbReference>
<evidence type="ECO:0000313" key="14">
    <source>
        <dbReference type="Proteomes" id="UP000033632"/>
    </source>
</evidence>
<dbReference type="EMBL" id="JZEX01000144">
    <property type="protein sequence ID" value="KKB10614.1"/>
    <property type="molecule type" value="Genomic_DNA"/>
</dbReference>
<dbReference type="InterPro" id="IPR000146">
    <property type="entry name" value="FBPase_class-1"/>
</dbReference>
<dbReference type="RefSeq" id="WP_046109872.1">
    <property type="nucleotide sequence ID" value="NZ_JZEX01000144.1"/>
</dbReference>
<feature type="binding site" evidence="9">
    <location>
        <position position="273"/>
    </location>
    <ligand>
        <name>Mg(2+)</name>
        <dbReference type="ChEBI" id="CHEBI:18420"/>
        <label>2</label>
    </ligand>
</feature>
<dbReference type="PANTHER" id="PTHR11556">
    <property type="entry name" value="FRUCTOSE-1,6-BISPHOSPHATASE-RELATED"/>
    <property type="match status" value="1"/>
</dbReference>
<comment type="cofactor">
    <cofactor evidence="9">
        <name>Mg(2+)</name>
        <dbReference type="ChEBI" id="CHEBI:18420"/>
    </cofactor>
    <text evidence="9">Binds 2 magnesium ions per subunit.</text>
</comment>
<feature type="binding site" evidence="9">
    <location>
        <position position="110"/>
    </location>
    <ligand>
        <name>Mg(2+)</name>
        <dbReference type="ChEBI" id="CHEBI:18420"/>
        <label>1</label>
    </ligand>
</feature>